<evidence type="ECO:0000313" key="2">
    <source>
        <dbReference type="Proteomes" id="UP001054945"/>
    </source>
</evidence>
<dbReference type="Proteomes" id="UP001054945">
    <property type="component" value="Unassembled WGS sequence"/>
</dbReference>
<proteinExistence type="predicted"/>
<dbReference type="EMBL" id="BPLR01017074">
    <property type="protein sequence ID" value="GIY88543.1"/>
    <property type="molecule type" value="Genomic_DNA"/>
</dbReference>
<comment type="caution">
    <text evidence="1">The sequence shown here is derived from an EMBL/GenBank/DDBJ whole genome shotgun (WGS) entry which is preliminary data.</text>
</comment>
<organism evidence="1 2">
    <name type="scientific">Caerostris extrusa</name>
    <name type="common">Bark spider</name>
    <name type="synonym">Caerostris bankana</name>
    <dbReference type="NCBI Taxonomy" id="172846"/>
    <lineage>
        <taxon>Eukaryota</taxon>
        <taxon>Metazoa</taxon>
        <taxon>Ecdysozoa</taxon>
        <taxon>Arthropoda</taxon>
        <taxon>Chelicerata</taxon>
        <taxon>Arachnida</taxon>
        <taxon>Araneae</taxon>
        <taxon>Araneomorphae</taxon>
        <taxon>Entelegynae</taxon>
        <taxon>Araneoidea</taxon>
        <taxon>Araneidae</taxon>
        <taxon>Caerostris</taxon>
    </lineage>
</organism>
<keyword evidence="2" id="KW-1185">Reference proteome</keyword>
<protein>
    <submittedName>
        <fullName evidence="1">Uncharacterized protein</fullName>
    </submittedName>
</protein>
<evidence type="ECO:0000313" key="1">
    <source>
        <dbReference type="EMBL" id="GIY88543.1"/>
    </source>
</evidence>
<name>A0AAV4X1M8_CAEEX</name>
<accession>A0AAV4X1M8</accession>
<dbReference type="AlphaFoldDB" id="A0AAV4X1M8"/>
<gene>
    <name evidence="1" type="ORF">CEXT_234061</name>
</gene>
<sequence length="85" mass="9157">MSEICAVTRSSGANKARLVMFLAPRVSRGLLTLQFIDQAEAWLLGGVLTKPTYFSRSNEVKPISASSGGSIENSVHGSAWCVVHY</sequence>
<reference evidence="1 2" key="1">
    <citation type="submission" date="2021-06" db="EMBL/GenBank/DDBJ databases">
        <title>Caerostris extrusa draft genome.</title>
        <authorList>
            <person name="Kono N."/>
            <person name="Arakawa K."/>
        </authorList>
    </citation>
    <scope>NUCLEOTIDE SEQUENCE [LARGE SCALE GENOMIC DNA]</scope>
</reference>